<gene>
    <name evidence="1" type="ORF">DU504_15380</name>
</gene>
<proteinExistence type="predicted"/>
<sequence length="186" mass="21176">MIWWPVVRQLVLTVVHQSTERFDPLEPRAARDETGIRVPVDGARVGQFCEEDVVGQYVCAFEVVGILRILVRKCLRCDVVFVLRIVLSNGHEDATAVLVAEYLEQFTQQTVSPFVFFLDIRRWFLLRNASLGDAFRATDARREMDGCERMIPFQAALAAGTKRTVCSVPYYLIVPERQMIVGVIIL</sequence>
<comment type="caution">
    <text evidence="1">The sequence shown here is derived from an EMBL/GenBank/DDBJ whole genome shotgun (WGS) entry which is preliminary data.</text>
</comment>
<dbReference type="Proteomes" id="UP000252189">
    <property type="component" value="Unassembled WGS sequence"/>
</dbReference>
<organism evidence="1 2">
    <name type="scientific">Haloplanus salinus</name>
    <dbReference type="NCBI Taxonomy" id="1126245"/>
    <lineage>
        <taxon>Archaea</taxon>
        <taxon>Methanobacteriati</taxon>
        <taxon>Methanobacteriota</taxon>
        <taxon>Stenosarchaea group</taxon>
        <taxon>Halobacteria</taxon>
        <taxon>Halobacteriales</taxon>
        <taxon>Haloferacaceae</taxon>
        <taxon>Haloplanus</taxon>
    </lineage>
</organism>
<evidence type="ECO:0000313" key="1">
    <source>
        <dbReference type="EMBL" id="RCU44186.1"/>
    </source>
</evidence>
<reference evidence="1 2" key="1">
    <citation type="submission" date="2018-07" db="EMBL/GenBank/DDBJ databases">
        <title>Genome sequences of Haloplanus salinus JCM 18368T.</title>
        <authorList>
            <person name="Kim Y.B."/>
            <person name="Roh S.W."/>
        </authorList>
    </citation>
    <scope>NUCLEOTIDE SEQUENCE [LARGE SCALE GENOMIC DNA]</scope>
    <source>
        <strain evidence="1 2">JCM 18368</strain>
    </source>
</reference>
<accession>A0A368N1R2</accession>
<name>A0A368N1R2_9EURY</name>
<protein>
    <submittedName>
        <fullName evidence="1">Uncharacterized protein</fullName>
    </submittedName>
</protein>
<dbReference type="EMBL" id="QPHM01000003">
    <property type="protein sequence ID" value="RCU44186.1"/>
    <property type="molecule type" value="Genomic_DNA"/>
</dbReference>
<dbReference type="AlphaFoldDB" id="A0A368N1R2"/>
<evidence type="ECO:0000313" key="2">
    <source>
        <dbReference type="Proteomes" id="UP000252189"/>
    </source>
</evidence>
<keyword evidence="2" id="KW-1185">Reference proteome</keyword>